<dbReference type="SUPFAM" id="SSF46689">
    <property type="entry name" value="Homeodomain-like"/>
    <property type="match status" value="1"/>
</dbReference>
<comment type="caution">
    <text evidence="6">The sequence shown here is derived from an EMBL/GenBank/DDBJ whole genome shotgun (WGS) entry which is preliminary data.</text>
</comment>
<keyword evidence="1" id="KW-0805">Transcription regulation</keyword>
<dbReference type="PROSITE" id="PS50977">
    <property type="entry name" value="HTH_TETR_2"/>
    <property type="match status" value="1"/>
</dbReference>
<gene>
    <name evidence="6" type="primary">icaR</name>
    <name evidence="6" type="ORF">CLHOM_29900</name>
</gene>
<evidence type="ECO:0000256" key="2">
    <source>
        <dbReference type="ARBA" id="ARBA00023125"/>
    </source>
</evidence>
<evidence type="ECO:0000256" key="3">
    <source>
        <dbReference type="ARBA" id="ARBA00023163"/>
    </source>
</evidence>
<organism evidence="6 7">
    <name type="scientific">Clostridium homopropionicum DSM 5847</name>
    <dbReference type="NCBI Taxonomy" id="1121318"/>
    <lineage>
        <taxon>Bacteria</taxon>
        <taxon>Bacillati</taxon>
        <taxon>Bacillota</taxon>
        <taxon>Clostridia</taxon>
        <taxon>Eubacteriales</taxon>
        <taxon>Clostridiaceae</taxon>
        <taxon>Clostridium</taxon>
    </lineage>
</organism>
<evidence type="ECO:0000313" key="7">
    <source>
        <dbReference type="Proteomes" id="UP000037043"/>
    </source>
</evidence>
<proteinExistence type="predicted"/>
<evidence type="ECO:0000256" key="4">
    <source>
        <dbReference type="PROSITE-ProRule" id="PRU00335"/>
    </source>
</evidence>
<keyword evidence="2 4" id="KW-0238">DNA-binding</keyword>
<dbReference type="Pfam" id="PF00440">
    <property type="entry name" value="TetR_N"/>
    <property type="match status" value="1"/>
</dbReference>
<dbReference type="AlphaFoldDB" id="A0A0L6Z6X1"/>
<dbReference type="PANTHER" id="PTHR47506:SF1">
    <property type="entry name" value="HTH-TYPE TRANSCRIPTIONAL REGULATOR YJDC"/>
    <property type="match status" value="1"/>
</dbReference>
<feature type="domain" description="HTH tetR-type" evidence="5">
    <location>
        <begin position="1"/>
        <end position="61"/>
    </location>
</feature>
<reference evidence="7" key="1">
    <citation type="submission" date="2015-08" db="EMBL/GenBank/DDBJ databases">
        <title>Genome sequence of the strict anaerobe Clostridium homopropionicum LuHBu1 (DSM 5847T).</title>
        <authorList>
            <person name="Poehlein A."/>
            <person name="Beck M."/>
            <person name="Schiel-Bengelsdorf B."/>
            <person name="Bengelsdorf F.R."/>
            <person name="Daniel R."/>
            <person name="Duerre P."/>
        </authorList>
    </citation>
    <scope>NUCLEOTIDE SEQUENCE [LARGE SCALE GENOMIC DNA]</scope>
    <source>
        <strain evidence="7">DSM 5847</strain>
    </source>
</reference>
<protein>
    <submittedName>
        <fullName evidence="6">Biofilm operon icaADBC HTH-type negative transcriptional regulator IcaR</fullName>
    </submittedName>
</protein>
<dbReference type="PANTHER" id="PTHR47506">
    <property type="entry name" value="TRANSCRIPTIONAL REGULATORY PROTEIN"/>
    <property type="match status" value="1"/>
</dbReference>
<evidence type="ECO:0000256" key="1">
    <source>
        <dbReference type="ARBA" id="ARBA00023015"/>
    </source>
</evidence>
<feature type="DNA-binding region" description="H-T-H motif" evidence="4">
    <location>
        <begin position="24"/>
        <end position="43"/>
    </location>
</feature>
<dbReference type="PRINTS" id="PR00455">
    <property type="entry name" value="HTHTETR"/>
</dbReference>
<dbReference type="InterPro" id="IPR009057">
    <property type="entry name" value="Homeodomain-like_sf"/>
</dbReference>
<dbReference type="RefSeq" id="WP_052222461.1">
    <property type="nucleotide sequence ID" value="NZ_LHUR01000036.1"/>
</dbReference>
<name>A0A0L6Z6X1_9CLOT</name>
<dbReference type="Proteomes" id="UP000037043">
    <property type="component" value="Unassembled WGS sequence"/>
</dbReference>
<dbReference type="STRING" id="36844.SAMN04488501_110127"/>
<evidence type="ECO:0000313" key="6">
    <source>
        <dbReference type="EMBL" id="KOA18706.1"/>
    </source>
</evidence>
<accession>A0A0L6Z6X1</accession>
<keyword evidence="7" id="KW-1185">Reference proteome</keyword>
<evidence type="ECO:0000259" key="5">
    <source>
        <dbReference type="PROSITE" id="PS50977"/>
    </source>
</evidence>
<dbReference type="Gene3D" id="1.10.357.10">
    <property type="entry name" value="Tetracycline Repressor, domain 2"/>
    <property type="match status" value="1"/>
</dbReference>
<dbReference type="EMBL" id="LHUR01000036">
    <property type="protein sequence ID" value="KOA18706.1"/>
    <property type="molecule type" value="Genomic_DNA"/>
</dbReference>
<dbReference type="PATRIC" id="fig|1121318.3.peg.3002"/>
<dbReference type="InterPro" id="IPR001647">
    <property type="entry name" value="HTH_TetR"/>
</dbReference>
<dbReference type="GO" id="GO:0003677">
    <property type="term" value="F:DNA binding"/>
    <property type="evidence" value="ECO:0007669"/>
    <property type="project" value="UniProtKB-UniRule"/>
</dbReference>
<sequence>MNTREKILIESLNLFSIKGYDSVSVRDISKAVGIKESSLYNHFKNKQDIFNTIINEYSRRGNEFFHGMRITDEDMQFVVDDRTITMYRNMTREQFLVIAGQIFEFYFLDEINVKLRKMLTIEQYRNAEINTLYRNLSFDDALNFQAKLFTGLMEIGSFIKTDPYMMAMAFFAPIFLIFYKYDNNEHSLAEAKELFNRHIFHFNEIYGTSSSCQDLK</sequence>
<keyword evidence="3" id="KW-0804">Transcription</keyword>